<gene>
    <name evidence="1" type="ORF">LCGC14_0466380</name>
</gene>
<organism evidence="1">
    <name type="scientific">marine sediment metagenome</name>
    <dbReference type="NCBI Taxonomy" id="412755"/>
    <lineage>
        <taxon>unclassified sequences</taxon>
        <taxon>metagenomes</taxon>
        <taxon>ecological metagenomes</taxon>
    </lineage>
</organism>
<evidence type="ECO:0000313" key="1">
    <source>
        <dbReference type="EMBL" id="KKN66958.1"/>
    </source>
</evidence>
<protein>
    <submittedName>
        <fullName evidence="1">Uncharacterized protein</fullName>
    </submittedName>
</protein>
<proteinExistence type="predicted"/>
<dbReference type="EMBL" id="LAZR01000486">
    <property type="protein sequence ID" value="KKN66958.1"/>
    <property type="molecule type" value="Genomic_DNA"/>
</dbReference>
<name>A0A0F9VMF1_9ZZZZ</name>
<comment type="caution">
    <text evidence="1">The sequence shown here is derived from an EMBL/GenBank/DDBJ whole genome shotgun (WGS) entry which is preliminary data.</text>
</comment>
<accession>A0A0F9VMF1</accession>
<dbReference type="AlphaFoldDB" id="A0A0F9VMF1"/>
<reference evidence="1" key="1">
    <citation type="journal article" date="2015" name="Nature">
        <title>Complex archaea that bridge the gap between prokaryotes and eukaryotes.</title>
        <authorList>
            <person name="Spang A."/>
            <person name="Saw J.H."/>
            <person name="Jorgensen S.L."/>
            <person name="Zaremba-Niedzwiedzka K."/>
            <person name="Martijn J."/>
            <person name="Lind A.E."/>
            <person name="van Eijk R."/>
            <person name="Schleper C."/>
            <person name="Guy L."/>
            <person name="Ettema T.J."/>
        </authorList>
    </citation>
    <scope>NUCLEOTIDE SEQUENCE</scope>
</reference>
<sequence length="129" mass="14240">MLASAGINNSRRLIRLEGETKEMTQQPEQLESRTTLQKARSNQFNKACASGKKIFVQRNEEYGDTITVTGVLGASVELIGVSARLRPLVLKDPGHGKNNREALINVFKDLHNYANIALMMLAADNWDGA</sequence>